<dbReference type="SUPFAM" id="SSF54909">
    <property type="entry name" value="Dimeric alpha+beta barrel"/>
    <property type="match status" value="1"/>
</dbReference>
<name>A0A2U3NFI8_9MYCO</name>
<evidence type="ECO:0000313" key="1">
    <source>
        <dbReference type="EMBL" id="SPM30282.1"/>
    </source>
</evidence>
<gene>
    <name evidence="1" type="ORF">MTAB308_3785</name>
</gene>
<dbReference type="Proteomes" id="UP000241595">
    <property type="component" value="Unassembled WGS sequence"/>
</dbReference>
<evidence type="ECO:0008006" key="3">
    <source>
        <dbReference type="Google" id="ProtNLM"/>
    </source>
</evidence>
<evidence type="ECO:0000313" key="2">
    <source>
        <dbReference type="Proteomes" id="UP000241595"/>
    </source>
</evidence>
<sequence>MTGVMLVKQRVASVDRWNNVFRGAQLDAIRRRHGLVVTGTYVDGDDPDTVIVVMDMENIDAARRFAASPELTAARERAGAVGPPDGVWLGPRRIEG</sequence>
<dbReference type="InterPro" id="IPR011008">
    <property type="entry name" value="Dimeric_a/b-barrel"/>
</dbReference>
<protein>
    <recommendedName>
        <fullName evidence="3">Cyclase</fullName>
    </recommendedName>
</protein>
<dbReference type="EMBL" id="FTRV01000015">
    <property type="protein sequence ID" value="SPM30282.1"/>
    <property type="molecule type" value="Genomic_DNA"/>
</dbReference>
<keyword evidence="2" id="KW-1185">Reference proteome</keyword>
<accession>A0A2U3NFI8</accession>
<reference evidence="1 2" key="1">
    <citation type="submission" date="2017-01" db="EMBL/GenBank/DDBJ databases">
        <authorList>
            <consortium name="Urmite Genomes"/>
        </authorList>
    </citation>
    <scope>NUCLEOTIDE SEQUENCE [LARGE SCALE GENOMIC DNA]</scope>
    <source>
        <strain evidence="1 2">AB308</strain>
    </source>
</reference>
<organism evidence="1 2">
    <name type="scientific">Mycobacterium terramassiliense</name>
    <dbReference type="NCBI Taxonomy" id="1841859"/>
    <lineage>
        <taxon>Bacteria</taxon>
        <taxon>Bacillati</taxon>
        <taxon>Actinomycetota</taxon>
        <taxon>Actinomycetes</taxon>
        <taxon>Mycobacteriales</taxon>
        <taxon>Mycobacteriaceae</taxon>
        <taxon>Mycobacterium</taxon>
    </lineage>
</organism>
<dbReference type="RefSeq" id="WP_235852806.1">
    <property type="nucleotide sequence ID" value="NZ_LT717701.1"/>
</dbReference>
<dbReference type="AlphaFoldDB" id="A0A2U3NFI8"/>
<proteinExistence type="predicted"/>